<protein>
    <submittedName>
        <fullName evidence="7">Guanine nucleotide-binding protein subunit beta</fullName>
    </submittedName>
</protein>
<dbReference type="PANTHER" id="PTHR19850">
    <property type="entry name" value="GUANINE NUCLEOTIDE-BINDING PROTEIN BETA G PROTEIN BETA"/>
    <property type="match status" value="1"/>
</dbReference>
<dbReference type="PROSITE" id="PS50082">
    <property type="entry name" value="WD_REPEATS_2"/>
    <property type="match status" value="5"/>
</dbReference>
<feature type="repeat" description="WD" evidence="5">
    <location>
        <begin position="191"/>
        <end position="232"/>
    </location>
</feature>
<dbReference type="InterPro" id="IPR001680">
    <property type="entry name" value="WD40_rpt"/>
</dbReference>
<evidence type="ECO:0000256" key="1">
    <source>
        <dbReference type="ARBA" id="ARBA00009768"/>
    </source>
</evidence>
<dbReference type="PRINTS" id="PR00320">
    <property type="entry name" value="GPROTEINBRPT"/>
</dbReference>
<organism evidence="7 8">
    <name type="scientific">Kwoniella shivajii</name>
    <dbReference type="NCBI Taxonomy" id="564305"/>
    <lineage>
        <taxon>Eukaryota</taxon>
        <taxon>Fungi</taxon>
        <taxon>Dikarya</taxon>
        <taxon>Basidiomycota</taxon>
        <taxon>Agaricomycotina</taxon>
        <taxon>Tremellomycetes</taxon>
        <taxon>Tremellales</taxon>
        <taxon>Cryptococcaceae</taxon>
        <taxon>Kwoniella</taxon>
    </lineage>
</organism>
<dbReference type="SUPFAM" id="SSF50978">
    <property type="entry name" value="WD40 repeat-like"/>
    <property type="match status" value="1"/>
</dbReference>
<evidence type="ECO:0000256" key="3">
    <source>
        <dbReference type="ARBA" id="ARBA00022737"/>
    </source>
</evidence>
<evidence type="ECO:0000256" key="6">
    <source>
        <dbReference type="SAM" id="Coils"/>
    </source>
</evidence>
<feature type="coiled-coil region" evidence="6">
    <location>
        <begin position="3"/>
        <end position="30"/>
    </location>
</feature>
<dbReference type="CDD" id="cd00200">
    <property type="entry name" value="WD40"/>
    <property type="match status" value="1"/>
</dbReference>
<dbReference type="InterPro" id="IPR020472">
    <property type="entry name" value="WD40_PAC1"/>
</dbReference>
<dbReference type="Proteomes" id="UP001329825">
    <property type="component" value="Chromosome 6"/>
</dbReference>
<comment type="similarity">
    <text evidence="1">Belongs to the WD repeat G protein beta family.</text>
</comment>
<keyword evidence="8" id="KW-1185">Reference proteome</keyword>
<evidence type="ECO:0000256" key="5">
    <source>
        <dbReference type="PROSITE-ProRule" id="PRU00221"/>
    </source>
</evidence>
<gene>
    <name evidence="7" type="ORF">IL334_004839</name>
</gene>
<dbReference type="InterPro" id="IPR016346">
    <property type="entry name" value="G-protein_beta_1-5"/>
</dbReference>
<evidence type="ECO:0000256" key="2">
    <source>
        <dbReference type="ARBA" id="ARBA00022574"/>
    </source>
</evidence>
<keyword evidence="6" id="KW-0175">Coiled coil</keyword>
<dbReference type="InterPro" id="IPR015943">
    <property type="entry name" value="WD40/YVTN_repeat-like_dom_sf"/>
</dbReference>
<reference evidence="7 8" key="1">
    <citation type="submission" date="2024-01" db="EMBL/GenBank/DDBJ databases">
        <title>Comparative genomics of Cryptococcus and Kwoniella reveals pathogenesis evolution and contrasting modes of karyotype evolution via chromosome fusion or intercentromeric recombination.</title>
        <authorList>
            <person name="Coelho M.A."/>
            <person name="David-Palma M."/>
            <person name="Shea T."/>
            <person name="Bowers K."/>
            <person name="McGinley-Smith S."/>
            <person name="Mohammad A.W."/>
            <person name="Gnirke A."/>
            <person name="Yurkov A.M."/>
            <person name="Nowrousian M."/>
            <person name="Sun S."/>
            <person name="Cuomo C.A."/>
            <person name="Heitman J."/>
        </authorList>
    </citation>
    <scope>NUCLEOTIDE SEQUENCE [LARGE SCALE GENOMIC DNA]</scope>
    <source>
        <strain evidence="7">CBS 11374</strain>
    </source>
</reference>
<feature type="repeat" description="WD" evidence="5">
    <location>
        <begin position="284"/>
        <end position="318"/>
    </location>
</feature>
<dbReference type="Pfam" id="PF25391">
    <property type="entry name" value="WD40_Gbeta"/>
    <property type="match status" value="1"/>
</dbReference>
<dbReference type="PIRSF" id="PIRSF002394">
    <property type="entry name" value="GN-bd_beta"/>
    <property type="match status" value="1"/>
</dbReference>
<dbReference type="RefSeq" id="XP_062792605.1">
    <property type="nucleotide sequence ID" value="XM_062936554.1"/>
</dbReference>
<dbReference type="InterPro" id="IPR001632">
    <property type="entry name" value="WD40_G-protein_beta-like"/>
</dbReference>
<dbReference type="PROSITE" id="PS50294">
    <property type="entry name" value="WD_REPEATS_REGION"/>
    <property type="match status" value="3"/>
</dbReference>
<keyword evidence="3" id="KW-0677">Repeat</keyword>
<evidence type="ECO:0000256" key="4">
    <source>
        <dbReference type="ARBA" id="ARBA00023224"/>
    </source>
</evidence>
<feature type="repeat" description="WD" evidence="5">
    <location>
        <begin position="150"/>
        <end position="190"/>
    </location>
</feature>
<dbReference type="SMART" id="SM00320">
    <property type="entry name" value="WD40"/>
    <property type="match status" value="7"/>
</dbReference>
<feature type="repeat" description="WD" evidence="5">
    <location>
        <begin position="233"/>
        <end position="274"/>
    </location>
</feature>
<keyword evidence="2 5" id="KW-0853">WD repeat</keyword>
<dbReference type="EMBL" id="CP141886">
    <property type="protein sequence ID" value="WRT67865.1"/>
    <property type="molecule type" value="Genomic_DNA"/>
</dbReference>
<dbReference type="PRINTS" id="PR00319">
    <property type="entry name" value="GPROTEINB"/>
</dbReference>
<feature type="repeat" description="WD" evidence="5">
    <location>
        <begin position="57"/>
        <end position="98"/>
    </location>
</feature>
<dbReference type="Gene3D" id="2.130.10.10">
    <property type="entry name" value="YVTN repeat-like/Quinoprotein amine dehydrogenase"/>
    <property type="match status" value="1"/>
</dbReference>
<proteinExistence type="inferred from homology"/>
<name>A0ABZ1D380_9TREE</name>
<evidence type="ECO:0000313" key="7">
    <source>
        <dbReference type="EMBL" id="WRT67865.1"/>
    </source>
</evidence>
<accession>A0ABZ1D380</accession>
<sequence length="359" mass="38869">MSSAEIQEKISAARREADALKDKIRAAKDQTADTSLRAMANDTPPLPRMTLKVRRTLKGHLAKIYALHWAADKRHLVSASQDGKLIVWDAYTTNKVHAIPLRSSWVMTCAYAPSGNFVACGGLDNICSIYSLRGAAPGGPGGQVKVARELSAHSGYLSCCRFINDRQIVTSSGDMTCMLWDVEQGVRTMEFNDHTGDVMSISLAPNANLFVSGACDATAKVWDIRTGKAVQTFTGHESDINAVQFFPNGDAFATGSDDATCKLYDLRADREMNTYAHDNILCGITSVAFSISGRVLFAGYDDYNCNVWDTLKGERIGVLAGHENRISCMGVSGDGVALCTGSWDSLLKTPHQIKSSNNP</sequence>
<evidence type="ECO:0000313" key="8">
    <source>
        <dbReference type="Proteomes" id="UP001329825"/>
    </source>
</evidence>
<dbReference type="GeneID" id="87956970"/>
<dbReference type="InterPro" id="IPR036322">
    <property type="entry name" value="WD40_repeat_dom_sf"/>
</dbReference>
<keyword evidence="4" id="KW-0807">Transducer</keyword>